<proteinExistence type="predicted"/>
<dbReference type="PANTHER" id="PTHR41263">
    <property type="entry name" value="ASPARTYL-PHOSPHATE PHOSPHATASE YISI"/>
    <property type="match status" value="1"/>
</dbReference>
<dbReference type="Gene3D" id="4.10.280.10">
    <property type="entry name" value="Helix-loop-helix DNA-binding domain"/>
    <property type="match status" value="1"/>
</dbReference>
<dbReference type="InterPro" id="IPR053028">
    <property type="entry name" value="Spo0E-like_phosphatase"/>
</dbReference>
<dbReference type="Pfam" id="PF09388">
    <property type="entry name" value="SpoOE-like"/>
    <property type="match status" value="1"/>
</dbReference>
<gene>
    <name evidence="1" type="ORF">N782_19275</name>
</gene>
<dbReference type="RefSeq" id="WP_036822909.1">
    <property type="nucleotide sequence ID" value="NZ_AVBF01000063.1"/>
</dbReference>
<reference evidence="1 2" key="1">
    <citation type="journal article" date="2015" name="Stand. Genomic Sci.">
        <title>High quality draft genome sequence of the moderately halophilic bacterium Pontibacillus yanchengensis Y32(T) and comparison among Pontibacillus genomes.</title>
        <authorList>
            <person name="Huang J."/>
            <person name="Qiao Z.X."/>
            <person name="Tang J.W."/>
            <person name="Wang G."/>
        </authorList>
    </citation>
    <scope>NUCLEOTIDE SEQUENCE [LARGE SCALE GENOMIC DNA]</scope>
    <source>
        <strain evidence="1 2">Y32</strain>
    </source>
</reference>
<accession>A0A0A2T6N5</accession>
<dbReference type="PANTHER" id="PTHR41263:SF1">
    <property type="entry name" value="ASPARTYL-PHOSPHATE PHOSPHATASE YISI"/>
    <property type="match status" value="1"/>
</dbReference>
<dbReference type="InterPro" id="IPR036638">
    <property type="entry name" value="HLH_DNA-bd_sf"/>
</dbReference>
<dbReference type="GO" id="GO:0046983">
    <property type="term" value="F:protein dimerization activity"/>
    <property type="evidence" value="ECO:0007669"/>
    <property type="project" value="InterPro"/>
</dbReference>
<dbReference type="SUPFAM" id="SSF140500">
    <property type="entry name" value="BAS1536-like"/>
    <property type="match status" value="1"/>
</dbReference>
<comment type="caution">
    <text evidence="1">The sequence shown here is derived from an EMBL/GenBank/DDBJ whole genome shotgun (WGS) entry which is preliminary data.</text>
</comment>
<dbReference type="OrthoDB" id="2973859at2"/>
<organism evidence="1 2">
    <name type="scientific">Pontibacillus yanchengensis Y32</name>
    <dbReference type="NCBI Taxonomy" id="1385514"/>
    <lineage>
        <taxon>Bacteria</taxon>
        <taxon>Bacillati</taxon>
        <taxon>Bacillota</taxon>
        <taxon>Bacilli</taxon>
        <taxon>Bacillales</taxon>
        <taxon>Bacillaceae</taxon>
        <taxon>Pontibacillus</taxon>
    </lineage>
</organism>
<dbReference type="AlphaFoldDB" id="A0A0A2T6N5"/>
<dbReference type="EMBL" id="AVBF01000063">
    <property type="protein sequence ID" value="KGP71437.1"/>
    <property type="molecule type" value="Genomic_DNA"/>
</dbReference>
<dbReference type="InterPro" id="IPR018540">
    <property type="entry name" value="Spo0E-like"/>
</dbReference>
<name>A0A0A2T6N5_9BACI</name>
<dbReference type="InterPro" id="IPR037208">
    <property type="entry name" value="Spo0E-like_sf"/>
</dbReference>
<evidence type="ECO:0000313" key="2">
    <source>
        <dbReference type="Proteomes" id="UP000030147"/>
    </source>
</evidence>
<evidence type="ECO:0000313" key="1">
    <source>
        <dbReference type="EMBL" id="KGP71437.1"/>
    </source>
</evidence>
<keyword evidence="2" id="KW-1185">Reference proteome</keyword>
<dbReference type="Proteomes" id="UP000030147">
    <property type="component" value="Unassembled WGS sequence"/>
</dbReference>
<protein>
    <recommendedName>
        <fullName evidence="3">Sporulation protein Spo0E</fullName>
    </recommendedName>
</protein>
<evidence type="ECO:0008006" key="3">
    <source>
        <dbReference type="Google" id="ProtNLM"/>
    </source>
</evidence>
<sequence length="71" mass="8158">MIGLSYSCDINDELQVQIHEKRQKMIHSAKENGLQSEQTLNISQELDVLINKFLHIHNGEERFEAKSSTSC</sequence>
<dbReference type="GO" id="GO:0043937">
    <property type="term" value="P:regulation of sporulation"/>
    <property type="evidence" value="ECO:0007669"/>
    <property type="project" value="InterPro"/>
</dbReference>